<keyword evidence="1" id="KW-0472">Membrane</keyword>
<feature type="transmembrane region" description="Helical" evidence="1">
    <location>
        <begin position="342"/>
        <end position="361"/>
    </location>
</feature>
<dbReference type="PANTHER" id="PTHR23028">
    <property type="entry name" value="ACETYLTRANSFERASE"/>
    <property type="match status" value="1"/>
</dbReference>
<feature type="transmembrane region" description="Helical" evidence="1">
    <location>
        <begin position="230"/>
        <end position="252"/>
    </location>
</feature>
<dbReference type="EMBL" id="CP002085">
    <property type="protein sequence ID" value="ADK86168.1"/>
    <property type="molecule type" value="Genomic_DNA"/>
</dbReference>
<dbReference type="PANTHER" id="PTHR23028:SF53">
    <property type="entry name" value="ACYL_TRANSF_3 DOMAIN-CONTAINING PROTEIN"/>
    <property type="match status" value="1"/>
</dbReference>
<dbReference type="STRING" id="644282.Deba_2814"/>
<keyword evidence="1" id="KW-1133">Transmembrane helix</keyword>
<accession>E1QMC5</accession>
<dbReference type="eggNOG" id="COG1835">
    <property type="taxonomic scope" value="Bacteria"/>
</dbReference>
<evidence type="ECO:0000259" key="2">
    <source>
        <dbReference type="Pfam" id="PF01757"/>
    </source>
</evidence>
<organism evidence="3 4">
    <name type="scientific">Desulfarculus baarsii (strain ATCC 33931 / DSM 2075 / LMG 7858 / VKM B-1802 / 2st14)</name>
    <dbReference type="NCBI Taxonomy" id="644282"/>
    <lineage>
        <taxon>Bacteria</taxon>
        <taxon>Pseudomonadati</taxon>
        <taxon>Thermodesulfobacteriota</taxon>
        <taxon>Desulfarculia</taxon>
        <taxon>Desulfarculales</taxon>
        <taxon>Desulfarculaceae</taxon>
        <taxon>Desulfarculus</taxon>
    </lineage>
</organism>
<sequence length="383" mass="43902">MDHAQPPRRLLPLTSLRFFAAMLIVIHHAACFFGFKPLWKCPLDQAVSFFFVLSGFVITYVYYRPDGLKDVKKFLMARFARLYPTHFLCNVFLLVVVWGVFSLRRYDPLSPVVFLNFIFAHALFPLKALNFSLNGQSWAISAEMCFYLAFIVLVVNFHKRWPVTLALSAALTGVMIWLGWRYCVMSPGPLSREIAWSLGYINPAARLLEFVFGMSLALAWRRLQGVKLNFWLATIAELCAVIAVVTAFVYFYDVFWVLKKALGGQESYLHGLLTRWFRHSGIFPLFGLAILVFAFQAGALSKLLSHKVFLTLGEASYSIFMYHVIIRFFFEKHITPTNGMALFYAYALLVVAISVFMTKKFEEPMRARIMRWHAKRAAARAAA</sequence>
<proteinExistence type="predicted"/>
<feature type="transmembrane region" description="Helical" evidence="1">
    <location>
        <begin position="308"/>
        <end position="330"/>
    </location>
</feature>
<keyword evidence="3" id="KW-0012">Acyltransferase</keyword>
<feature type="transmembrane region" description="Helical" evidence="1">
    <location>
        <begin position="83"/>
        <end position="101"/>
    </location>
</feature>
<feature type="transmembrane region" description="Helical" evidence="1">
    <location>
        <begin position="16"/>
        <end position="35"/>
    </location>
</feature>
<dbReference type="GO" id="GO:0016747">
    <property type="term" value="F:acyltransferase activity, transferring groups other than amino-acyl groups"/>
    <property type="evidence" value="ECO:0007669"/>
    <property type="project" value="InterPro"/>
</dbReference>
<gene>
    <name evidence="3" type="ordered locus">Deba_2814</name>
</gene>
<dbReference type="Pfam" id="PF01757">
    <property type="entry name" value="Acyl_transf_3"/>
    <property type="match status" value="1"/>
</dbReference>
<evidence type="ECO:0000313" key="4">
    <source>
        <dbReference type="Proteomes" id="UP000009047"/>
    </source>
</evidence>
<reference evidence="3 4" key="1">
    <citation type="journal article" date="2010" name="Stand. Genomic Sci.">
        <title>Complete genome sequence of Desulfarculus baarsii type strain (2st14).</title>
        <authorList>
            <person name="Sun H."/>
            <person name="Spring S."/>
            <person name="Lapidus A."/>
            <person name="Davenport K."/>
            <person name="Del Rio T.G."/>
            <person name="Tice H."/>
            <person name="Nolan M."/>
            <person name="Copeland A."/>
            <person name="Cheng J.F."/>
            <person name="Lucas S."/>
            <person name="Tapia R."/>
            <person name="Goodwin L."/>
            <person name="Pitluck S."/>
            <person name="Ivanova N."/>
            <person name="Pagani I."/>
            <person name="Mavromatis K."/>
            <person name="Ovchinnikova G."/>
            <person name="Pati A."/>
            <person name="Chen A."/>
            <person name="Palaniappan K."/>
            <person name="Hauser L."/>
            <person name="Chang Y.J."/>
            <person name="Jeffries C.D."/>
            <person name="Detter J.C."/>
            <person name="Han C."/>
            <person name="Rohde M."/>
            <person name="Brambilla E."/>
            <person name="Goker M."/>
            <person name="Woyke T."/>
            <person name="Bristow J."/>
            <person name="Eisen J.A."/>
            <person name="Markowitz V."/>
            <person name="Hugenholtz P."/>
            <person name="Kyrpides N.C."/>
            <person name="Klenk H.P."/>
            <person name="Land M."/>
        </authorList>
    </citation>
    <scope>NUCLEOTIDE SEQUENCE [LARGE SCALE GENOMIC DNA]</scope>
    <source>
        <strain evidence="4">ATCC 33931 / DSM 2075 / LMG 7858 / VKM B-1802 / 2st14</strain>
    </source>
</reference>
<evidence type="ECO:0000256" key="1">
    <source>
        <dbReference type="SAM" id="Phobius"/>
    </source>
</evidence>
<feature type="transmembrane region" description="Helical" evidence="1">
    <location>
        <begin position="47"/>
        <end position="63"/>
    </location>
</feature>
<dbReference type="HOGENOM" id="CLU_005679_2_5_7"/>
<name>E1QMC5_DESB2</name>
<dbReference type="InterPro" id="IPR002656">
    <property type="entry name" value="Acyl_transf_3_dom"/>
</dbReference>
<feature type="transmembrane region" description="Helical" evidence="1">
    <location>
        <begin position="282"/>
        <end position="301"/>
    </location>
</feature>
<dbReference type="GO" id="GO:0016020">
    <property type="term" value="C:membrane"/>
    <property type="evidence" value="ECO:0007669"/>
    <property type="project" value="TreeGrafter"/>
</dbReference>
<feature type="transmembrane region" description="Helical" evidence="1">
    <location>
        <begin position="138"/>
        <end position="156"/>
    </location>
</feature>
<keyword evidence="1" id="KW-0812">Transmembrane</keyword>
<keyword evidence="3" id="KW-0808">Transferase</keyword>
<feature type="transmembrane region" description="Helical" evidence="1">
    <location>
        <begin position="108"/>
        <end position="126"/>
    </location>
</feature>
<dbReference type="Proteomes" id="UP000009047">
    <property type="component" value="Chromosome"/>
</dbReference>
<feature type="transmembrane region" description="Helical" evidence="1">
    <location>
        <begin position="200"/>
        <end position="218"/>
    </location>
</feature>
<dbReference type="AlphaFoldDB" id="E1QMC5"/>
<dbReference type="InterPro" id="IPR050879">
    <property type="entry name" value="Acyltransferase_3"/>
</dbReference>
<feature type="domain" description="Acyltransferase 3" evidence="2">
    <location>
        <begin position="15"/>
        <end position="357"/>
    </location>
</feature>
<dbReference type="GO" id="GO:0009103">
    <property type="term" value="P:lipopolysaccharide biosynthetic process"/>
    <property type="evidence" value="ECO:0007669"/>
    <property type="project" value="TreeGrafter"/>
</dbReference>
<feature type="transmembrane region" description="Helical" evidence="1">
    <location>
        <begin position="163"/>
        <end position="180"/>
    </location>
</feature>
<evidence type="ECO:0000313" key="3">
    <source>
        <dbReference type="EMBL" id="ADK86168.1"/>
    </source>
</evidence>
<protein>
    <submittedName>
        <fullName evidence="3">Acyltransferase 3</fullName>
    </submittedName>
</protein>
<keyword evidence="4" id="KW-1185">Reference proteome</keyword>
<dbReference type="KEGG" id="dbr:Deba_2814"/>